<organism evidence="2 3">
    <name type="scientific">Actinomadura bangladeshensis</name>
    <dbReference type="NCBI Taxonomy" id="453573"/>
    <lineage>
        <taxon>Bacteria</taxon>
        <taxon>Bacillati</taxon>
        <taxon>Actinomycetota</taxon>
        <taxon>Actinomycetes</taxon>
        <taxon>Streptosporangiales</taxon>
        <taxon>Thermomonosporaceae</taxon>
        <taxon>Actinomadura</taxon>
    </lineage>
</organism>
<dbReference type="InterPro" id="IPR001853">
    <property type="entry name" value="DSBA-like_thioredoxin_dom"/>
</dbReference>
<dbReference type="Gene3D" id="3.40.30.10">
    <property type="entry name" value="Glutaredoxin"/>
    <property type="match status" value="1"/>
</dbReference>
<accession>A0A4R4NUC2</accession>
<comment type="caution">
    <text evidence="2">The sequence shown here is derived from an EMBL/GenBank/DDBJ whole genome shotgun (WGS) entry which is preliminary data.</text>
</comment>
<dbReference type="SUPFAM" id="SSF52833">
    <property type="entry name" value="Thioredoxin-like"/>
    <property type="match status" value="1"/>
</dbReference>
<gene>
    <name evidence="2" type="ORF">E1284_27440</name>
</gene>
<evidence type="ECO:0000313" key="2">
    <source>
        <dbReference type="EMBL" id="TDC11670.1"/>
    </source>
</evidence>
<evidence type="ECO:0000259" key="1">
    <source>
        <dbReference type="Pfam" id="PF01323"/>
    </source>
</evidence>
<dbReference type="OrthoDB" id="117402at2"/>
<dbReference type="InterPro" id="IPR036249">
    <property type="entry name" value="Thioredoxin-like_sf"/>
</dbReference>
<reference evidence="2 3" key="1">
    <citation type="submission" date="2019-03" db="EMBL/GenBank/DDBJ databases">
        <title>Draft genome sequences of novel Actinobacteria.</title>
        <authorList>
            <person name="Sahin N."/>
            <person name="Ay H."/>
            <person name="Saygin H."/>
        </authorList>
    </citation>
    <scope>NUCLEOTIDE SEQUENCE [LARGE SCALE GENOMIC DNA]</scope>
    <source>
        <strain evidence="2 3">DSM 45347</strain>
    </source>
</reference>
<proteinExistence type="predicted"/>
<dbReference type="Proteomes" id="UP000295431">
    <property type="component" value="Unassembled WGS sequence"/>
</dbReference>
<sequence length="95" mass="10060">MPDQARRESGAFATERLVAMAREAGVPDLARFRAEIDGAAARTAVRRDSDEGYELGVPSTPAFLVNGQPVLGAQPYGAFEAAIERAAAIAEKEGR</sequence>
<dbReference type="Pfam" id="PF01323">
    <property type="entry name" value="DSBA"/>
    <property type="match status" value="1"/>
</dbReference>
<dbReference type="EMBL" id="SMJW01000169">
    <property type="protein sequence ID" value="TDC11670.1"/>
    <property type="molecule type" value="Genomic_DNA"/>
</dbReference>
<dbReference type="AlphaFoldDB" id="A0A4R4NUC2"/>
<feature type="domain" description="DSBA-like thioredoxin" evidence="1">
    <location>
        <begin position="12"/>
        <end position="83"/>
    </location>
</feature>
<name>A0A4R4NUC2_9ACTN</name>
<dbReference type="GO" id="GO:0016491">
    <property type="term" value="F:oxidoreductase activity"/>
    <property type="evidence" value="ECO:0007669"/>
    <property type="project" value="InterPro"/>
</dbReference>
<protein>
    <recommendedName>
        <fullName evidence="1">DSBA-like thioredoxin domain-containing protein</fullName>
    </recommendedName>
</protein>
<keyword evidence="3" id="KW-1185">Reference proteome</keyword>
<evidence type="ECO:0000313" key="3">
    <source>
        <dbReference type="Proteomes" id="UP000295431"/>
    </source>
</evidence>